<evidence type="ECO:0000313" key="9">
    <source>
        <dbReference type="Proteomes" id="UP001497457"/>
    </source>
</evidence>
<proteinExistence type="inferred from homology"/>
<feature type="region of interest" description="Disordered" evidence="6">
    <location>
        <begin position="1"/>
        <end position="31"/>
    </location>
</feature>
<evidence type="ECO:0000313" key="8">
    <source>
        <dbReference type="EMBL" id="CAL4953402.1"/>
    </source>
</evidence>
<reference evidence="8" key="1">
    <citation type="submission" date="2024-10" db="EMBL/GenBank/DDBJ databases">
        <authorList>
            <person name="Ryan C."/>
        </authorList>
    </citation>
    <scope>NUCLEOTIDE SEQUENCE [LARGE SCALE GENOMIC DNA]</scope>
</reference>
<feature type="domain" description="DNA repair metallo-beta-lactamase" evidence="7">
    <location>
        <begin position="247"/>
        <end position="349"/>
    </location>
</feature>
<dbReference type="Proteomes" id="UP001497457">
    <property type="component" value="Chromosome 18b"/>
</dbReference>
<feature type="compositionally biased region" description="Pro residues" evidence="6">
    <location>
        <begin position="1"/>
        <end position="20"/>
    </location>
</feature>
<comment type="subcellular location">
    <subcellularLocation>
        <location evidence="1">Nucleus</location>
    </subcellularLocation>
</comment>
<evidence type="ECO:0000256" key="1">
    <source>
        <dbReference type="ARBA" id="ARBA00004123"/>
    </source>
</evidence>
<organism evidence="8 9">
    <name type="scientific">Urochloa decumbens</name>
    <dbReference type="NCBI Taxonomy" id="240449"/>
    <lineage>
        <taxon>Eukaryota</taxon>
        <taxon>Viridiplantae</taxon>
        <taxon>Streptophyta</taxon>
        <taxon>Embryophyta</taxon>
        <taxon>Tracheophyta</taxon>
        <taxon>Spermatophyta</taxon>
        <taxon>Magnoliopsida</taxon>
        <taxon>Liliopsida</taxon>
        <taxon>Poales</taxon>
        <taxon>Poaceae</taxon>
        <taxon>PACMAD clade</taxon>
        <taxon>Panicoideae</taxon>
        <taxon>Panicodae</taxon>
        <taxon>Paniceae</taxon>
        <taxon>Melinidinae</taxon>
        <taxon>Urochloa</taxon>
    </lineage>
</organism>
<sequence>MGPLLPPPAPPVPHPRAPGPPRRRRRRRRWGRWHRLRHPPHLVPRASPLSPGNSLASLPVCSVLPPRQIVSVGVPFAKRSWAVVNQLESWEFVEMEVGRTVAVGDPAGAFSVTAYDANHCPGAVMFLFEGQFGAILHTGDCRLTSDCVQNLPMKYIAKKGKENICRLDFVFLDCTFSKCFLKLPSKESAIQQVIACIWKHPHAPFVYLACDLLGHEDVLVEVSRTFGSKIYVDRRLDCFKALLLTAPEIITDDPSSRFQMVGFHQLYDKASRKLEEARASLQPEPLFIRPSTQWYAICARSQKSSLTEAEQDEYGVWHICFSIHSSRDELEQALQLLQPQWVISTTPPCFAIELSYVKKHCFKTHLTADDPLWKIFRDPLQKSIPSPCSVLASETHTDKDHSDFVDEDDHSPSSSEECTYLDISTIELKFVPSPPPEEPDITLFGRARFGSQAIDIMKEELCNQYIAFEGGCLEQARACAPADLVHGNSEDTETNSATDCVIKQVPASHQDHIETEDEMGSCQHEASSRPLEGFQAQSLPTADRNILVLADQHEKFEAAIESKAFSSEETNLSIVRSGETTNCEKQPLCIVGSSKSLNPSLKRLYRSRNIPIPRPLPSLVRLLESSKRVKMQPSTNYSLLNSRHSLPKPHV</sequence>
<gene>
    <name evidence="8" type="ORF">URODEC1_LOCUS40123</name>
</gene>
<evidence type="ECO:0000256" key="4">
    <source>
        <dbReference type="ARBA" id="ARBA00023204"/>
    </source>
</evidence>
<dbReference type="InterPro" id="IPR036866">
    <property type="entry name" value="RibonucZ/Hydroxyglut_hydro"/>
</dbReference>
<dbReference type="PANTHER" id="PTHR23240">
    <property type="entry name" value="DNA CROSS-LINK REPAIR PROTEIN PSO2/SNM1-RELATED"/>
    <property type="match status" value="1"/>
</dbReference>
<evidence type="ECO:0000256" key="5">
    <source>
        <dbReference type="ARBA" id="ARBA00023242"/>
    </source>
</evidence>
<evidence type="ECO:0000259" key="7">
    <source>
        <dbReference type="Pfam" id="PF07522"/>
    </source>
</evidence>
<keyword evidence="4" id="KW-0234">DNA repair</keyword>
<feature type="compositionally biased region" description="Basic residues" evidence="6">
    <location>
        <begin position="21"/>
        <end position="31"/>
    </location>
</feature>
<accession>A0ABC8Z1M7</accession>
<keyword evidence="9" id="KW-1185">Reference proteome</keyword>
<comment type="similarity">
    <text evidence="2">Belongs to the DNA repair metallo-beta-lactamase (DRMBL) family.</text>
</comment>
<dbReference type="AlphaFoldDB" id="A0ABC8Z1M7"/>
<evidence type="ECO:0000256" key="3">
    <source>
        <dbReference type="ARBA" id="ARBA00022763"/>
    </source>
</evidence>
<dbReference type="GO" id="GO:0006281">
    <property type="term" value="P:DNA repair"/>
    <property type="evidence" value="ECO:0007669"/>
    <property type="project" value="UniProtKB-KW"/>
</dbReference>
<dbReference type="EMBL" id="OZ075128">
    <property type="protein sequence ID" value="CAL4953402.1"/>
    <property type="molecule type" value="Genomic_DNA"/>
</dbReference>
<keyword evidence="5" id="KW-0539">Nucleus</keyword>
<dbReference type="GO" id="GO:0005634">
    <property type="term" value="C:nucleus"/>
    <property type="evidence" value="ECO:0007669"/>
    <property type="project" value="UniProtKB-SubCell"/>
</dbReference>
<dbReference type="Pfam" id="PF07522">
    <property type="entry name" value="DRMBL"/>
    <property type="match status" value="1"/>
</dbReference>
<evidence type="ECO:0000256" key="6">
    <source>
        <dbReference type="SAM" id="MobiDB-lite"/>
    </source>
</evidence>
<protein>
    <recommendedName>
        <fullName evidence="7">DNA repair metallo-beta-lactamase domain-containing protein</fullName>
    </recommendedName>
</protein>
<dbReference type="Gene3D" id="3.60.15.10">
    <property type="entry name" value="Ribonuclease Z/Hydroxyacylglutathione hydrolase-like"/>
    <property type="match status" value="1"/>
</dbReference>
<evidence type="ECO:0000256" key="2">
    <source>
        <dbReference type="ARBA" id="ARBA00010304"/>
    </source>
</evidence>
<dbReference type="SUPFAM" id="SSF56281">
    <property type="entry name" value="Metallo-hydrolase/oxidoreductase"/>
    <property type="match status" value="1"/>
</dbReference>
<keyword evidence="3" id="KW-0227">DNA damage</keyword>
<dbReference type="PANTHER" id="PTHR23240:SF31">
    <property type="entry name" value="DNA REPAIR METALLO-BETA-LACTAMASE FAMILY PROTEIN"/>
    <property type="match status" value="1"/>
</dbReference>
<dbReference type="InterPro" id="IPR011084">
    <property type="entry name" value="DRMBL"/>
</dbReference>
<name>A0ABC8Z1M7_9POAL</name>